<organism evidence="12 13">
    <name type="scientific">Colletotrichum karsti</name>
    <dbReference type="NCBI Taxonomy" id="1095194"/>
    <lineage>
        <taxon>Eukaryota</taxon>
        <taxon>Fungi</taxon>
        <taxon>Dikarya</taxon>
        <taxon>Ascomycota</taxon>
        <taxon>Pezizomycotina</taxon>
        <taxon>Sordariomycetes</taxon>
        <taxon>Hypocreomycetidae</taxon>
        <taxon>Glomerellales</taxon>
        <taxon>Glomerellaceae</taxon>
        <taxon>Colletotrichum</taxon>
        <taxon>Colletotrichum boninense species complex</taxon>
    </lineage>
</organism>
<evidence type="ECO:0000313" key="12">
    <source>
        <dbReference type="EMBL" id="KAF9881669.1"/>
    </source>
</evidence>
<accession>A0A9P6LMM8</accession>
<dbReference type="GO" id="GO:0015031">
    <property type="term" value="P:protein transport"/>
    <property type="evidence" value="ECO:0007669"/>
    <property type="project" value="UniProtKB-KW"/>
</dbReference>
<feature type="domain" description="Nmd3 N-terminal" evidence="9">
    <location>
        <begin position="8"/>
        <end position="238"/>
    </location>
</feature>
<dbReference type="RefSeq" id="XP_038751130.1">
    <property type="nucleotide sequence ID" value="XM_038883535.1"/>
</dbReference>
<dbReference type="GO" id="GO:0005737">
    <property type="term" value="C:cytoplasm"/>
    <property type="evidence" value="ECO:0007669"/>
    <property type="project" value="UniProtKB-SubCell"/>
</dbReference>
<keyword evidence="4 7" id="KW-0963">Cytoplasm</keyword>
<evidence type="ECO:0000256" key="7">
    <source>
        <dbReference type="RuleBase" id="RU364108"/>
    </source>
</evidence>
<evidence type="ECO:0000256" key="8">
    <source>
        <dbReference type="SAM" id="MobiDB-lite"/>
    </source>
</evidence>
<proteinExistence type="inferred from homology"/>
<evidence type="ECO:0000256" key="5">
    <source>
        <dbReference type="ARBA" id="ARBA00022927"/>
    </source>
</evidence>
<feature type="compositionally biased region" description="Acidic residues" evidence="8">
    <location>
        <begin position="485"/>
        <end position="500"/>
    </location>
</feature>
<feature type="domain" description="60S ribosomal export protein NMD3 SH3" evidence="11">
    <location>
        <begin position="241"/>
        <end position="288"/>
    </location>
</feature>
<comment type="caution">
    <text evidence="12">The sequence shown here is derived from an EMBL/GenBank/DDBJ whole genome shotgun (WGS) entry which is preliminary data.</text>
</comment>
<dbReference type="Pfam" id="PF21193">
    <property type="entry name" value="NMD_SH3"/>
    <property type="match status" value="1"/>
</dbReference>
<dbReference type="OrthoDB" id="203821at2759"/>
<dbReference type="Pfam" id="PF21192">
    <property type="entry name" value="OB_NMD3"/>
    <property type="match status" value="1"/>
</dbReference>
<keyword evidence="5 7" id="KW-0653">Protein transport</keyword>
<feature type="region of interest" description="Disordered" evidence="8">
    <location>
        <begin position="453"/>
        <end position="500"/>
    </location>
</feature>
<dbReference type="PANTHER" id="PTHR12746:SF2">
    <property type="entry name" value="60S RIBOSOMAL EXPORT PROTEIN NMD3"/>
    <property type="match status" value="1"/>
</dbReference>
<evidence type="ECO:0000259" key="9">
    <source>
        <dbReference type="Pfam" id="PF04981"/>
    </source>
</evidence>
<gene>
    <name evidence="12" type="ORF">CkaCkLH20_00815</name>
</gene>
<dbReference type="EMBL" id="JAATWM020000002">
    <property type="protein sequence ID" value="KAF9881669.1"/>
    <property type="molecule type" value="Genomic_DNA"/>
</dbReference>
<evidence type="ECO:0000256" key="3">
    <source>
        <dbReference type="ARBA" id="ARBA00022448"/>
    </source>
</evidence>
<dbReference type="GO" id="GO:0005634">
    <property type="term" value="C:nucleus"/>
    <property type="evidence" value="ECO:0007669"/>
    <property type="project" value="UniProtKB-SubCell"/>
</dbReference>
<reference evidence="12" key="1">
    <citation type="submission" date="2020-03" db="EMBL/GenBank/DDBJ databases">
        <authorList>
            <person name="He L."/>
        </authorList>
    </citation>
    <scope>NUCLEOTIDE SEQUENCE</scope>
    <source>
        <strain evidence="12">CkLH20</strain>
    </source>
</reference>
<dbReference type="PANTHER" id="PTHR12746">
    <property type="entry name" value="NONSENSE-MEDIATED MRNA DECAY PROTEIN 3"/>
    <property type="match status" value="1"/>
</dbReference>
<dbReference type="Pfam" id="PF04981">
    <property type="entry name" value="NMD3"/>
    <property type="match status" value="1"/>
</dbReference>
<dbReference type="GO" id="GO:0000055">
    <property type="term" value="P:ribosomal large subunit export from nucleus"/>
    <property type="evidence" value="ECO:0007669"/>
    <property type="project" value="TreeGrafter"/>
</dbReference>
<dbReference type="InterPro" id="IPR048898">
    <property type="entry name" value="OB_NMD3"/>
</dbReference>
<comment type="similarity">
    <text evidence="1 7">Belongs to the NMD3 family.</text>
</comment>
<dbReference type="GO" id="GO:0043023">
    <property type="term" value="F:ribosomal large subunit binding"/>
    <property type="evidence" value="ECO:0007669"/>
    <property type="project" value="InterPro"/>
</dbReference>
<name>A0A9P6LMM8_9PEZI</name>
<dbReference type="InterPro" id="IPR048899">
    <property type="entry name" value="NMD_SH3"/>
</dbReference>
<dbReference type="InterPro" id="IPR039768">
    <property type="entry name" value="Nmd3"/>
</dbReference>
<sequence length="500" mass="56590">MTAATILCCNCGAPIDGTTAANALCFDCIKLTVDISSGVQREATLNFCRDCDRWLLPPNSWVVAAPESRELLALCLKKLRGLAKVRIIDASFVWTEPHSRRVKVKITIQDEVQSGVLLQQAFEAVYIVAYQQCPDCAKSYTANVWRACVQVRQKVLHKRTFLFLEQLIMKHGAHRDTLNIKEAKDGIDFFFAARNQALKFVDFLNSVVPCRIKKAQELISQDIHTSTKSYKFTYSAELIPICRDDLVAMPIKLAKSSGNISPLNICYKIGTAVYLLDPNTLQTASIPSDIYWRAPFTSLADVKSMVEFVVMDIEPTGISKGKWLLAEVQVMRAADLGVNDKTYFARTHLGGLLHAGDSVMGYMLTGTNFNNPEFDAIEESHAYGSTIPDVMLVKKHYPRKKKNRNRNWKLKRMAKDEGELLPKKADQDRMDEEYEQFLRDVEEDDEFRSTMAVYRSQQQQKPVDPDAMSIAETEDDDEAPRVDMDELLDDMDELQINDQA</sequence>
<dbReference type="GeneID" id="62156609"/>
<evidence type="ECO:0000256" key="6">
    <source>
        <dbReference type="ARBA" id="ARBA00023242"/>
    </source>
</evidence>
<evidence type="ECO:0000256" key="1">
    <source>
        <dbReference type="ARBA" id="ARBA00009794"/>
    </source>
</evidence>
<keyword evidence="6 7" id="KW-0539">Nucleus</keyword>
<keyword evidence="3 7" id="KW-0813">Transport</keyword>
<evidence type="ECO:0000313" key="13">
    <source>
        <dbReference type="Proteomes" id="UP000781932"/>
    </source>
</evidence>
<protein>
    <recommendedName>
        <fullName evidence="2 7">60S ribosomal export protein NMD3</fullName>
    </recommendedName>
</protein>
<comment type="function">
    <text evidence="7">Acts as an adapter for the XPO1/CRM1-mediated export of the 60S ribosomal subunit.</text>
</comment>
<evidence type="ECO:0000259" key="10">
    <source>
        <dbReference type="Pfam" id="PF21192"/>
    </source>
</evidence>
<dbReference type="AlphaFoldDB" id="A0A9P6LMM8"/>
<dbReference type="InterPro" id="IPR007064">
    <property type="entry name" value="Nmd3_N"/>
</dbReference>
<keyword evidence="13" id="KW-1185">Reference proteome</keyword>
<dbReference type="Proteomes" id="UP000781932">
    <property type="component" value="Unassembled WGS sequence"/>
</dbReference>
<evidence type="ECO:0000259" key="11">
    <source>
        <dbReference type="Pfam" id="PF21193"/>
    </source>
</evidence>
<reference evidence="12" key="2">
    <citation type="submission" date="2020-11" db="EMBL/GenBank/DDBJ databases">
        <title>Whole genome sequencing of Colletotrichum sp.</title>
        <authorList>
            <person name="Li H."/>
        </authorList>
    </citation>
    <scope>NUCLEOTIDE SEQUENCE</scope>
    <source>
        <strain evidence="12">CkLH20</strain>
    </source>
</reference>
<feature type="domain" description="60S ribosomal export protein NMD3 OB-fold" evidence="10">
    <location>
        <begin position="305"/>
        <end position="395"/>
    </location>
</feature>
<evidence type="ECO:0000256" key="2">
    <source>
        <dbReference type="ARBA" id="ARBA00017035"/>
    </source>
</evidence>
<comment type="subcellular location">
    <subcellularLocation>
        <location evidence="7">Cytoplasm</location>
    </subcellularLocation>
    <subcellularLocation>
        <location evidence="7">Nucleus</location>
    </subcellularLocation>
</comment>
<evidence type="ECO:0000256" key="4">
    <source>
        <dbReference type="ARBA" id="ARBA00022490"/>
    </source>
</evidence>